<evidence type="ECO:0000256" key="11">
    <source>
        <dbReference type="ARBA" id="ARBA00022827"/>
    </source>
</evidence>
<evidence type="ECO:0000256" key="17">
    <source>
        <dbReference type="ARBA" id="ARBA00023316"/>
    </source>
</evidence>
<dbReference type="InterPro" id="IPR036635">
    <property type="entry name" value="MurB_C_sf"/>
</dbReference>
<comment type="similarity">
    <text evidence="5 20">Belongs to the MurB family.</text>
</comment>
<dbReference type="NCBIfam" id="NF000755">
    <property type="entry name" value="PRK00046.1"/>
    <property type="match status" value="1"/>
</dbReference>
<dbReference type="HAMAP" id="MF_00037">
    <property type="entry name" value="MurB"/>
    <property type="match status" value="1"/>
</dbReference>
<evidence type="ECO:0000256" key="10">
    <source>
        <dbReference type="ARBA" id="ARBA00022630"/>
    </source>
</evidence>
<evidence type="ECO:0000256" key="7">
    <source>
        <dbReference type="ARBA" id="ARBA00015188"/>
    </source>
</evidence>
<dbReference type="EC" id="1.3.1.98" evidence="6 20"/>
<dbReference type="GO" id="GO:0008762">
    <property type="term" value="F:UDP-N-acetylmuramate dehydrogenase activity"/>
    <property type="evidence" value="ECO:0007669"/>
    <property type="project" value="UniProtKB-EC"/>
</dbReference>
<dbReference type="Proteomes" id="UP000633814">
    <property type="component" value="Unassembled WGS sequence"/>
</dbReference>
<keyword evidence="10 20" id="KW-0285">Flavoprotein</keyword>
<evidence type="ECO:0000256" key="14">
    <source>
        <dbReference type="ARBA" id="ARBA00022984"/>
    </source>
</evidence>
<name>A0ABS8C7I9_9ALTE</name>
<evidence type="ECO:0000256" key="18">
    <source>
        <dbReference type="ARBA" id="ARBA00031026"/>
    </source>
</evidence>
<comment type="cofactor">
    <cofactor evidence="1 20">
        <name>FAD</name>
        <dbReference type="ChEBI" id="CHEBI:57692"/>
    </cofactor>
</comment>
<comment type="subcellular location">
    <subcellularLocation>
        <location evidence="3 20">Cytoplasm</location>
    </subcellularLocation>
</comment>
<feature type="active site" evidence="20">
    <location>
        <position position="159"/>
    </location>
</feature>
<keyword evidence="8 20" id="KW-0963">Cytoplasm</keyword>
<comment type="function">
    <text evidence="2 20">Cell wall formation.</text>
</comment>
<evidence type="ECO:0000256" key="19">
    <source>
        <dbReference type="ARBA" id="ARBA00048914"/>
    </source>
</evidence>
<comment type="caution">
    <text evidence="22">The sequence shown here is derived from an EMBL/GenBank/DDBJ whole genome shotgun (WGS) entry which is preliminary data.</text>
</comment>
<evidence type="ECO:0000313" key="22">
    <source>
        <dbReference type="EMBL" id="MCB5228291.1"/>
    </source>
</evidence>
<dbReference type="InterPro" id="IPR016169">
    <property type="entry name" value="FAD-bd_PCMH_sub2"/>
</dbReference>
<dbReference type="SUPFAM" id="SSF56194">
    <property type="entry name" value="Uridine diphospho-N-Acetylenolpyruvylglucosamine reductase, MurB, C-terminal domain"/>
    <property type="match status" value="1"/>
</dbReference>
<keyword evidence="15 20" id="KW-0560">Oxidoreductase</keyword>
<dbReference type="InterPro" id="IPR011601">
    <property type="entry name" value="MurB_C"/>
</dbReference>
<comment type="catalytic activity">
    <reaction evidence="19 20">
        <text>UDP-N-acetyl-alpha-D-muramate + NADP(+) = UDP-N-acetyl-3-O-(1-carboxyvinyl)-alpha-D-glucosamine + NADPH + H(+)</text>
        <dbReference type="Rhea" id="RHEA:12248"/>
        <dbReference type="ChEBI" id="CHEBI:15378"/>
        <dbReference type="ChEBI" id="CHEBI:57783"/>
        <dbReference type="ChEBI" id="CHEBI:58349"/>
        <dbReference type="ChEBI" id="CHEBI:68483"/>
        <dbReference type="ChEBI" id="CHEBI:70757"/>
        <dbReference type="EC" id="1.3.1.98"/>
    </reaction>
</comment>
<evidence type="ECO:0000256" key="12">
    <source>
        <dbReference type="ARBA" id="ARBA00022857"/>
    </source>
</evidence>
<accession>A0ABS8C7I9</accession>
<dbReference type="PROSITE" id="PS51387">
    <property type="entry name" value="FAD_PCMH"/>
    <property type="match status" value="1"/>
</dbReference>
<evidence type="ECO:0000256" key="3">
    <source>
        <dbReference type="ARBA" id="ARBA00004496"/>
    </source>
</evidence>
<evidence type="ECO:0000256" key="5">
    <source>
        <dbReference type="ARBA" id="ARBA00010485"/>
    </source>
</evidence>
<keyword evidence="16 20" id="KW-0131">Cell cycle</keyword>
<dbReference type="InterPro" id="IPR036318">
    <property type="entry name" value="FAD-bd_PCMH-like_sf"/>
</dbReference>
<keyword evidence="11 20" id="KW-0274">FAD</keyword>
<evidence type="ECO:0000256" key="2">
    <source>
        <dbReference type="ARBA" id="ARBA00003921"/>
    </source>
</evidence>
<feature type="domain" description="FAD-binding PCMH-type" evidence="21">
    <location>
        <begin position="4"/>
        <end position="183"/>
    </location>
</feature>
<dbReference type="SUPFAM" id="SSF56176">
    <property type="entry name" value="FAD-binding/transporter-associated domain-like"/>
    <property type="match status" value="1"/>
</dbReference>
<evidence type="ECO:0000256" key="16">
    <source>
        <dbReference type="ARBA" id="ARBA00023306"/>
    </source>
</evidence>
<evidence type="ECO:0000313" key="23">
    <source>
        <dbReference type="Proteomes" id="UP000633814"/>
    </source>
</evidence>
<gene>
    <name evidence="20 22" type="primary">murB</name>
    <name evidence="22" type="ORF">JAO78_015910</name>
</gene>
<protein>
    <recommendedName>
        <fullName evidence="7 20">UDP-N-acetylenolpyruvoylglucosamine reductase</fullName>
        <ecNumber evidence="6 20">1.3.1.98</ecNumber>
    </recommendedName>
    <alternativeName>
        <fullName evidence="18 20">UDP-N-acetylmuramate dehydrogenase</fullName>
    </alternativeName>
</protein>
<evidence type="ECO:0000259" key="21">
    <source>
        <dbReference type="PROSITE" id="PS51387"/>
    </source>
</evidence>
<dbReference type="Pfam" id="PF01565">
    <property type="entry name" value="FAD_binding_4"/>
    <property type="match status" value="1"/>
</dbReference>
<evidence type="ECO:0000256" key="20">
    <source>
        <dbReference type="HAMAP-Rule" id="MF_00037"/>
    </source>
</evidence>
<dbReference type="Gene3D" id="3.90.78.10">
    <property type="entry name" value="UDP-N-acetylenolpyruvoylglucosamine reductase, C-terminal domain"/>
    <property type="match status" value="1"/>
</dbReference>
<dbReference type="NCBIfam" id="TIGR00179">
    <property type="entry name" value="murB"/>
    <property type="match status" value="1"/>
</dbReference>
<evidence type="ECO:0000256" key="15">
    <source>
        <dbReference type="ARBA" id="ARBA00023002"/>
    </source>
</evidence>
<dbReference type="Gene3D" id="3.30.465.10">
    <property type="match status" value="1"/>
</dbReference>
<keyword evidence="14 20" id="KW-0573">Peptidoglycan synthesis</keyword>
<organism evidence="22 23">
    <name type="scientific">Alishewanella maricola</name>
    <dbReference type="NCBI Taxonomy" id="2795740"/>
    <lineage>
        <taxon>Bacteria</taxon>
        <taxon>Pseudomonadati</taxon>
        <taxon>Pseudomonadota</taxon>
        <taxon>Gammaproteobacteria</taxon>
        <taxon>Alteromonadales</taxon>
        <taxon>Alteromonadaceae</taxon>
        <taxon>Alishewanella</taxon>
    </lineage>
</organism>
<dbReference type="Pfam" id="PF02873">
    <property type="entry name" value="MurB_C"/>
    <property type="match status" value="1"/>
</dbReference>
<keyword evidence="12 20" id="KW-0521">NADP</keyword>
<evidence type="ECO:0000256" key="6">
    <source>
        <dbReference type="ARBA" id="ARBA00012518"/>
    </source>
</evidence>
<keyword evidence="13 20" id="KW-0133">Cell shape</keyword>
<evidence type="ECO:0000256" key="13">
    <source>
        <dbReference type="ARBA" id="ARBA00022960"/>
    </source>
</evidence>
<feature type="active site" evidence="20">
    <location>
        <position position="323"/>
    </location>
</feature>
<keyword evidence="23" id="KW-1185">Reference proteome</keyword>
<dbReference type="InterPro" id="IPR003170">
    <property type="entry name" value="MurB"/>
</dbReference>
<dbReference type="InterPro" id="IPR016166">
    <property type="entry name" value="FAD-bd_PCMH"/>
</dbReference>
<evidence type="ECO:0000256" key="1">
    <source>
        <dbReference type="ARBA" id="ARBA00001974"/>
    </source>
</evidence>
<keyword evidence="9 20" id="KW-0132">Cell division</keyword>
<evidence type="ECO:0000256" key="9">
    <source>
        <dbReference type="ARBA" id="ARBA00022618"/>
    </source>
</evidence>
<evidence type="ECO:0000256" key="8">
    <source>
        <dbReference type="ARBA" id="ARBA00022490"/>
    </source>
</evidence>
<comment type="pathway">
    <text evidence="4 20">Cell wall biogenesis; peptidoglycan biosynthesis.</text>
</comment>
<reference evidence="22 23" key="1">
    <citation type="submission" date="2021-10" db="EMBL/GenBank/DDBJ databases">
        <title>Alishewanella koreense sp. nov. isolated from seawater of southwestern coast in South Korea and the proposal for the reclassification of Rheinheimera perlucida and Rheinheimera tuosuensis as Arsukibacterium perlucida and Arsukibacterium tuosuensis.</title>
        <authorList>
            <person name="Kim K.H."/>
            <person name="Ruan W."/>
            <person name="Kim K.R."/>
            <person name="Baek J.H."/>
            <person name="Jeon C.O."/>
        </authorList>
    </citation>
    <scope>NUCLEOTIDE SEQUENCE [LARGE SCALE GENOMIC DNA]</scope>
    <source>
        <strain evidence="22 23">16-MA</strain>
    </source>
</reference>
<sequence>MLFLQNQAAEAYSTFRLKTSLQQVIEVQDVNELNTINIDSAPIILGEGSNTIFLTEQSRPILRFTSSQRTILNETLDTVNLHVEAGHNWHQLVSWAVNSELWGIENLALIPGSVGAAPIQNIGAYGVEFADICDYVDFYSWADQAVHRFSAAECQFGYRDSLFKQSLTSKGLVIAVGITLQKKPKRVLNYAGLDTVSDSASLQEIYAQVIATRQSKLPDYTKLANCGSFFKNPIISLGAYRSLQQQFPKIPGYIVADNVKVPAAWLIDQLGFKGYRLQDIGCYERQPLVLVNFGNGTAEALLTLVNMIIGKVKDRYAILLEPEVRMLNKDGIAYVKS</sequence>
<feature type="active site" description="Proton donor" evidence="20">
    <location>
        <position position="228"/>
    </location>
</feature>
<proteinExistence type="inferred from homology"/>
<keyword evidence="17 20" id="KW-0961">Cell wall biogenesis/degradation</keyword>
<evidence type="ECO:0000256" key="4">
    <source>
        <dbReference type="ARBA" id="ARBA00004752"/>
    </source>
</evidence>
<dbReference type="PANTHER" id="PTHR21071">
    <property type="entry name" value="UDP-N-ACETYLENOLPYRUVOYLGLUCOSAMINE REDUCTASE"/>
    <property type="match status" value="1"/>
</dbReference>
<dbReference type="InterPro" id="IPR006094">
    <property type="entry name" value="Oxid_FAD_bind_N"/>
</dbReference>
<dbReference type="EMBL" id="JAEINI020000018">
    <property type="protein sequence ID" value="MCB5228291.1"/>
    <property type="molecule type" value="Genomic_DNA"/>
</dbReference>
<dbReference type="RefSeq" id="WP_226752346.1">
    <property type="nucleotide sequence ID" value="NZ_JAEINI020000018.1"/>
</dbReference>
<dbReference type="PANTHER" id="PTHR21071:SF4">
    <property type="entry name" value="UDP-N-ACETYLENOLPYRUVOYLGLUCOSAMINE REDUCTASE"/>
    <property type="match status" value="1"/>
</dbReference>